<feature type="region of interest" description="Disordered" evidence="1">
    <location>
        <begin position="1"/>
        <end position="45"/>
    </location>
</feature>
<comment type="caution">
    <text evidence="2">The sequence shown here is derived from an EMBL/GenBank/DDBJ whole genome shotgun (WGS) entry which is preliminary data.</text>
</comment>
<dbReference type="EMBL" id="VSRR010074581">
    <property type="protein sequence ID" value="MPC87470.1"/>
    <property type="molecule type" value="Genomic_DNA"/>
</dbReference>
<dbReference type="Proteomes" id="UP000324222">
    <property type="component" value="Unassembled WGS sequence"/>
</dbReference>
<protein>
    <submittedName>
        <fullName evidence="2">Uncharacterized protein</fullName>
    </submittedName>
</protein>
<feature type="compositionally biased region" description="Low complexity" evidence="1">
    <location>
        <begin position="30"/>
        <end position="40"/>
    </location>
</feature>
<sequence length="67" mass="7496">MRKTLPDESRNEAAASWQSVPKGAPRRAAPRPTCPRRCPPLNTITKPRVARGTKYSRAIITVDYVAY</sequence>
<evidence type="ECO:0000313" key="2">
    <source>
        <dbReference type="EMBL" id="MPC87470.1"/>
    </source>
</evidence>
<evidence type="ECO:0000313" key="3">
    <source>
        <dbReference type="Proteomes" id="UP000324222"/>
    </source>
</evidence>
<keyword evidence="3" id="KW-1185">Reference proteome</keyword>
<organism evidence="2 3">
    <name type="scientific">Portunus trituberculatus</name>
    <name type="common">Swimming crab</name>
    <name type="synonym">Neptunus trituberculatus</name>
    <dbReference type="NCBI Taxonomy" id="210409"/>
    <lineage>
        <taxon>Eukaryota</taxon>
        <taxon>Metazoa</taxon>
        <taxon>Ecdysozoa</taxon>
        <taxon>Arthropoda</taxon>
        <taxon>Crustacea</taxon>
        <taxon>Multicrustacea</taxon>
        <taxon>Malacostraca</taxon>
        <taxon>Eumalacostraca</taxon>
        <taxon>Eucarida</taxon>
        <taxon>Decapoda</taxon>
        <taxon>Pleocyemata</taxon>
        <taxon>Brachyura</taxon>
        <taxon>Eubrachyura</taxon>
        <taxon>Portunoidea</taxon>
        <taxon>Portunidae</taxon>
        <taxon>Portuninae</taxon>
        <taxon>Portunus</taxon>
    </lineage>
</organism>
<proteinExistence type="predicted"/>
<accession>A0A5B7IS26</accession>
<evidence type="ECO:0000256" key="1">
    <source>
        <dbReference type="SAM" id="MobiDB-lite"/>
    </source>
</evidence>
<name>A0A5B7IS26_PORTR</name>
<dbReference type="AlphaFoldDB" id="A0A5B7IS26"/>
<gene>
    <name evidence="2" type="ORF">E2C01_082332</name>
</gene>
<reference evidence="2 3" key="1">
    <citation type="submission" date="2019-05" db="EMBL/GenBank/DDBJ databases">
        <title>Another draft genome of Portunus trituberculatus and its Hox gene families provides insights of decapod evolution.</title>
        <authorList>
            <person name="Jeong J.-H."/>
            <person name="Song I."/>
            <person name="Kim S."/>
            <person name="Choi T."/>
            <person name="Kim D."/>
            <person name="Ryu S."/>
            <person name="Kim W."/>
        </authorList>
    </citation>
    <scope>NUCLEOTIDE SEQUENCE [LARGE SCALE GENOMIC DNA]</scope>
    <source>
        <tissue evidence="2">Muscle</tissue>
    </source>
</reference>
<feature type="compositionally biased region" description="Basic and acidic residues" evidence="1">
    <location>
        <begin position="1"/>
        <end position="11"/>
    </location>
</feature>